<evidence type="ECO:0000256" key="4">
    <source>
        <dbReference type="ARBA" id="ARBA00004651"/>
    </source>
</evidence>
<dbReference type="Gene3D" id="6.10.340.10">
    <property type="match status" value="1"/>
</dbReference>
<comment type="cofactor">
    <cofactor evidence="2">
        <name>Mn(2+)</name>
        <dbReference type="ChEBI" id="CHEBI:29035"/>
    </cofactor>
</comment>
<evidence type="ECO:0000256" key="5">
    <source>
        <dbReference type="ARBA" id="ARBA00012438"/>
    </source>
</evidence>
<keyword evidence="14" id="KW-0904">Protein phosphatase</keyword>
<dbReference type="Pfam" id="PF02518">
    <property type="entry name" value="HATPase_c"/>
    <property type="match status" value="1"/>
</dbReference>
<evidence type="ECO:0000313" key="25">
    <source>
        <dbReference type="Proteomes" id="UP000072520"/>
    </source>
</evidence>
<evidence type="ECO:0000256" key="20">
    <source>
        <dbReference type="ARBA" id="ARBA00041776"/>
    </source>
</evidence>
<comment type="catalytic activity">
    <reaction evidence="1">
        <text>ATP + protein L-histidine = ADP + protein N-phospho-L-histidine.</text>
        <dbReference type="EC" id="2.7.13.3"/>
    </reaction>
</comment>
<dbReference type="GO" id="GO:0005524">
    <property type="term" value="F:ATP binding"/>
    <property type="evidence" value="ECO:0007669"/>
    <property type="project" value="UniProtKB-KW"/>
</dbReference>
<evidence type="ECO:0000313" key="24">
    <source>
        <dbReference type="EMBL" id="KTS93047.1"/>
    </source>
</evidence>
<dbReference type="InterPro" id="IPR050980">
    <property type="entry name" value="2C_sensor_his_kinase"/>
</dbReference>
<evidence type="ECO:0000256" key="19">
    <source>
        <dbReference type="ARBA" id="ARBA00040454"/>
    </source>
</evidence>
<dbReference type="GO" id="GO:0005886">
    <property type="term" value="C:plasma membrane"/>
    <property type="evidence" value="ECO:0007669"/>
    <property type="project" value="UniProtKB-SubCell"/>
</dbReference>
<evidence type="ECO:0000256" key="17">
    <source>
        <dbReference type="ARBA" id="ARBA00023026"/>
    </source>
</evidence>
<gene>
    <name evidence="24" type="ORF">RSA13_21770</name>
</gene>
<dbReference type="EMBL" id="LDSI01000038">
    <property type="protein sequence ID" value="KTS93047.1"/>
    <property type="molecule type" value="Genomic_DNA"/>
</dbReference>
<dbReference type="InterPro" id="IPR036890">
    <property type="entry name" value="HATPase_C_sf"/>
</dbReference>
<keyword evidence="11" id="KW-0378">Hydrolase</keyword>
<keyword evidence="21" id="KW-0472">Membrane</keyword>
<keyword evidence="12" id="KW-0067">ATP-binding</keyword>
<evidence type="ECO:0000256" key="21">
    <source>
        <dbReference type="SAM" id="Phobius"/>
    </source>
</evidence>
<keyword evidence="9" id="KW-0547">Nucleotide-binding</keyword>
<dbReference type="SUPFAM" id="SSF55874">
    <property type="entry name" value="ATPase domain of HSP90 chaperone/DNA topoisomerase II/histidine kinase"/>
    <property type="match status" value="1"/>
</dbReference>
<keyword evidence="21" id="KW-1133">Transmembrane helix</keyword>
<name>A0AB34V8C5_9GAMM</name>
<evidence type="ECO:0000256" key="7">
    <source>
        <dbReference type="ARBA" id="ARBA00022553"/>
    </source>
</evidence>
<evidence type="ECO:0000256" key="3">
    <source>
        <dbReference type="ARBA" id="ARBA00001946"/>
    </source>
</evidence>
<dbReference type="RefSeq" id="WP_058709011.1">
    <property type="nucleotide sequence ID" value="NZ_LDSI01000038.1"/>
</dbReference>
<comment type="caution">
    <text evidence="24">The sequence shown here is derived from an EMBL/GenBank/DDBJ whole genome shotgun (WGS) entry which is preliminary data.</text>
</comment>
<dbReference type="InterPro" id="IPR003660">
    <property type="entry name" value="HAMP_dom"/>
</dbReference>
<dbReference type="PANTHER" id="PTHR44936:SF9">
    <property type="entry name" value="SENSOR PROTEIN CREC"/>
    <property type="match status" value="1"/>
</dbReference>
<evidence type="ECO:0000256" key="12">
    <source>
        <dbReference type="ARBA" id="ARBA00022840"/>
    </source>
</evidence>
<feature type="transmembrane region" description="Helical" evidence="21">
    <location>
        <begin position="58"/>
        <end position="77"/>
    </location>
</feature>
<evidence type="ECO:0000259" key="22">
    <source>
        <dbReference type="PROSITE" id="PS50109"/>
    </source>
</evidence>
<feature type="domain" description="Histidine kinase" evidence="22">
    <location>
        <begin position="143"/>
        <end position="355"/>
    </location>
</feature>
<comment type="cofactor">
    <cofactor evidence="3">
        <name>Mg(2+)</name>
        <dbReference type="ChEBI" id="CHEBI:18420"/>
    </cofactor>
</comment>
<evidence type="ECO:0000256" key="18">
    <source>
        <dbReference type="ARBA" id="ARBA00023211"/>
    </source>
</evidence>
<dbReference type="Pfam" id="PF00512">
    <property type="entry name" value="HisKA"/>
    <property type="match status" value="1"/>
</dbReference>
<dbReference type="SMART" id="SM00304">
    <property type="entry name" value="HAMP"/>
    <property type="match status" value="1"/>
</dbReference>
<feature type="domain" description="HAMP" evidence="23">
    <location>
        <begin position="81"/>
        <end position="135"/>
    </location>
</feature>
<dbReference type="CDD" id="cd00082">
    <property type="entry name" value="HisKA"/>
    <property type="match status" value="1"/>
</dbReference>
<keyword evidence="18" id="KW-0464">Manganese</keyword>
<keyword evidence="10 24" id="KW-0418">Kinase</keyword>
<protein>
    <recommendedName>
        <fullName evidence="19">Signal transduction histidine-protein kinase/phosphatase MprB</fullName>
        <ecNumber evidence="5">2.7.13.3</ecNumber>
    </recommendedName>
    <alternativeName>
        <fullName evidence="20">Mycobacterial persistence regulator B</fullName>
    </alternativeName>
</protein>
<organism evidence="24 25">
    <name type="scientific">Pantoea stewartii</name>
    <dbReference type="NCBI Taxonomy" id="66269"/>
    <lineage>
        <taxon>Bacteria</taxon>
        <taxon>Pseudomonadati</taxon>
        <taxon>Pseudomonadota</taxon>
        <taxon>Gammaproteobacteria</taxon>
        <taxon>Enterobacterales</taxon>
        <taxon>Erwiniaceae</taxon>
        <taxon>Pantoea</taxon>
    </lineage>
</organism>
<keyword evidence="7" id="KW-0597">Phosphoprotein</keyword>
<dbReference type="AlphaFoldDB" id="A0AB34V8C5"/>
<dbReference type="Gene3D" id="1.10.287.130">
    <property type="match status" value="1"/>
</dbReference>
<dbReference type="Proteomes" id="UP000072520">
    <property type="component" value="Unassembled WGS sequence"/>
</dbReference>
<evidence type="ECO:0000256" key="8">
    <source>
        <dbReference type="ARBA" id="ARBA00022679"/>
    </source>
</evidence>
<dbReference type="InterPro" id="IPR003661">
    <property type="entry name" value="HisK_dim/P_dom"/>
</dbReference>
<dbReference type="EC" id="2.7.13.3" evidence="5"/>
<dbReference type="PANTHER" id="PTHR44936">
    <property type="entry name" value="SENSOR PROTEIN CREC"/>
    <property type="match status" value="1"/>
</dbReference>
<dbReference type="SMART" id="SM00387">
    <property type="entry name" value="HATPase_c"/>
    <property type="match status" value="1"/>
</dbReference>
<keyword evidence="6" id="KW-1003">Cell membrane</keyword>
<dbReference type="PROSITE" id="PS50885">
    <property type="entry name" value="HAMP"/>
    <property type="match status" value="1"/>
</dbReference>
<keyword evidence="21" id="KW-0812">Transmembrane</keyword>
<dbReference type="PROSITE" id="PS50109">
    <property type="entry name" value="HIS_KIN"/>
    <property type="match status" value="1"/>
</dbReference>
<evidence type="ECO:0000256" key="14">
    <source>
        <dbReference type="ARBA" id="ARBA00022912"/>
    </source>
</evidence>
<evidence type="ECO:0000256" key="10">
    <source>
        <dbReference type="ARBA" id="ARBA00022777"/>
    </source>
</evidence>
<comment type="subcellular location">
    <subcellularLocation>
        <location evidence="4">Cell membrane</location>
        <topology evidence="4">Multi-pass membrane protein</topology>
    </subcellularLocation>
</comment>
<dbReference type="SMART" id="SM00388">
    <property type="entry name" value="HisKA"/>
    <property type="match status" value="1"/>
</dbReference>
<proteinExistence type="predicted"/>
<evidence type="ECO:0000256" key="13">
    <source>
        <dbReference type="ARBA" id="ARBA00022842"/>
    </source>
</evidence>
<accession>A0AB34V8C5</accession>
<evidence type="ECO:0000256" key="16">
    <source>
        <dbReference type="ARBA" id="ARBA00023016"/>
    </source>
</evidence>
<dbReference type="CDD" id="cd00075">
    <property type="entry name" value="HATPase"/>
    <property type="match status" value="1"/>
</dbReference>
<evidence type="ECO:0000256" key="15">
    <source>
        <dbReference type="ARBA" id="ARBA00023012"/>
    </source>
</evidence>
<evidence type="ECO:0000256" key="9">
    <source>
        <dbReference type="ARBA" id="ARBA00022741"/>
    </source>
</evidence>
<keyword evidence="13" id="KW-0460">Magnesium</keyword>
<keyword evidence="17" id="KW-0843">Virulence</keyword>
<evidence type="ECO:0000259" key="23">
    <source>
        <dbReference type="PROSITE" id="PS50885"/>
    </source>
</evidence>
<sequence>MNKDKALSRQILLFMLTLALAIIFVAVVGSYLFYSFVIDHIPGGLSASNSENMTVFDWVWIAISSSLCILIALLFAFKLTAKILHPLSSVAASLRRISQGDLSARAASSQSRLGEVNLLVRDFNDMAEKLQTLDNERKSWNAAIAHELRTPVTILRGRLQGLVDGVFEPEPPLFISLLRQTEGLSRLIDDLRVVGAAEGGSFTLDIQSVPFSDILENVSTAFCHPFRERGFTLVMEKTQAITHCDPLRIIQCLTILFDNARNYATPGPIAVRSGVRDSAYFIEVEDAGPGVAEEFQRHMFEPFQRGIAGRTANPTGCGLGLSVAKAIMQAHGGDIGYKTSSQGGSLFLLRWPVARQGRSAG</sequence>
<dbReference type="InterPro" id="IPR004358">
    <property type="entry name" value="Sig_transdc_His_kin-like_C"/>
</dbReference>
<dbReference type="PRINTS" id="PR00344">
    <property type="entry name" value="BCTRLSENSOR"/>
</dbReference>
<evidence type="ECO:0000256" key="1">
    <source>
        <dbReference type="ARBA" id="ARBA00000085"/>
    </source>
</evidence>
<keyword evidence="16" id="KW-0346">Stress response</keyword>
<evidence type="ECO:0000256" key="6">
    <source>
        <dbReference type="ARBA" id="ARBA00022475"/>
    </source>
</evidence>
<dbReference type="SUPFAM" id="SSF47384">
    <property type="entry name" value="Homodimeric domain of signal transducing histidine kinase"/>
    <property type="match status" value="1"/>
</dbReference>
<evidence type="ECO:0000256" key="2">
    <source>
        <dbReference type="ARBA" id="ARBA00001936"/>
    </source>
</evidence>
<reference evidence="24 25" key="1">
    <citation type="journal article" date="2016" name="Front. Microbiol.">
        <title>Genomic Resource of Rice Seed Associated Bacteria.</title>
        <authorList>
            <person name="Midha S."/>
            <person name="Bansal K."/>
            <person name="Sharma S."/>
            <person name="Kumar N."/>
            <person name="Patil P.P."/>
            <person name="Chaudhry V."/>
            <person name="Patil P.B."/>
        </authorList>
    </citation>
    <scope>NUCLEOTIDE SEQUENCE [LARGE SCALE GENOMIC DNA]</scope>
    <source>
        <strain evidence="24 25">RSA13</strain>
    </source>
</reference>
<keyword evidence="8" id="KW-0808">Transferase</keyword>
<dbReference type="CDD" id="cd06225">
    <property type="entry name" value="HAMP"/>
    <property type="match status" value="1"/>
</dbReference>
<evidence type="ECO:0000256" key="11">
    <source>
        <dbReference type="ARBA" id="ARBA00022801"/>
    </source>
</evidence>
<keyword evidence="15" id="KW-0902">Two-component regulatory system</keyword>
<dbReference type="Gene3D" id="3.30.565.10">
    <property type="entry name" value="Histidine kinase-like ATPase, C-terminal domain"/>
    <property type="match status" value="1"/>
</dbReference>
<dbReference type="InterPro" id="IPR005467">
    <property type="entry name" value="His_kinase_dom"/>
</dbReference>
<dbReference type="SUPFAM" id="SSF158472">
    <property type="entry name" value="HAMP domain-like"/>
    <property type="match status" value="1"/>
</dbReference>
<dbReference type="GO" id="GO:0000155">
    <property type="term" value="F:phosphorelay sensor kinase activity"/>
    <property type="evidence" value="ECO:0007669"/>
    <property type="project" value="InterPro"/>
</dbReference>
<dbReference type="GO" id="GO:0004721">
    <property type="term" value="F:phosphoprotein phosphatase activity"/>
    <property type="evidence" value="ECO:0007669"/>
    <property type="project" value="UniProtKB-KW"/>
</dbReference>
<dbReference type="InterPro" id="IPR003594">
    <property type="entry name" value="HATPase_dom"/>
</dbReference>
<feature type="transmembrane region" description="Helical" evidence="21">
    <location>
        <begin position="12"/>
        <end position="38"/>
    </location>
</feature>
<dbReference type="InterPro" id="IPR036097">
    <property type="entry name" value="HisK_dim/P_sf"/>
</dbReference>
<dbReference type="Pfam" id="PF00672">
    <property type="entry name" value="HAMP"/>
    <property type="match status" value="1"/>
</dbReference>